<keyword evidence="2" id="KW-1185">Reference proteome</keyword>
<sequence>MHPVPLKSWMGSGADYAPDLHTVPLYVANPLMNSGVADPFPEAYLEGFANQLSNYLNSSVPLTPIPEVSEFSLRSSVASTAPFGGSSGGAIGSSNGSLPLSVGARRLRDTSPNAPIVPPVTYSLRSSLESSPRELFTSPHKVEGYGDEDGGLLIDRQAKGGPTGPSSVGSSSLNEFLRLEEQESLSEDLEKQMMEGQEGDMSLVESVVGGMRNVEEGETSSISRSLGPSSILVTDSVSILSSSFDLGPSFASLPHPGSGSLEAQHHHGDLSISSPGYDGYIMFSPAPPHLPHPVYAAFGFFCTFVITRFRCSDPVLSPSRSVLFSMHPRKPLRLSASPVRRLPPTPSSMPS</sequence>
<name>A0A0R3UAS3_MESCO</name>
<protein>
    <submittedName>
        <fullName evidence="1">Uncharacterized protein</fullName>
    </submittedName>
</protein>
<evidence type="ECO:0000313" key="1">
    <source>
        <dbReference type="EMBL" id="VDD78019.1"/>
    </source>
</evidence>
<dbReference type="EMBL" id="UXSR01001193">
    <property type="protein sequence ID" value="VDD78019.1"/>
    <property type="molecule type" value="Genomic_DNA"/>
</dbReference>
<proteinExistence type="predicted"/>
<dbReference type="Proteomes" id="UP000267029">
    <property type="component" value="Unassembled WGS sequence"/>
</dbReference>
<gene>
    <name evidence="1" type="ORF">MCOS_LOCUS4022</name>
</gene>
<evidence type="ECO:0000313" key="2">
    <source>
        <dbReference type="Proteomes" id="UP000267029"/>
    </source>
</evidence>
<dbReference type="OrthoDB" id="10265860at2759"/>
<dbReference type="AlphaFoldDB" id="A0A0R3UAS3"/>
<accession>A0A0R3UAS3</accession>
<reference evidence="1 2" key="1">
    <citation type="submission" date="2018-10" db="EMBL/GenBank/DDBJ databases">
        <authorList>
            <consortium name="Pathogen Informatics"/>
        </authorList>
    </citation>
    <scope>NUCLEOTIDE SEQUENCE [LARGE SCALE GENOMIC DNA]</scope>
</reference>
<organism evidence="1 2">
    <name type="scientific">Mesocestoides corti</name>
    <name type="common">Flatworm</name>
    <dbReference type="NCBI Taxonomy" id="53468"/>
    <lineage>
        <taxon>Eukaryota</taxon>
        <taxon>Metazoa</taxon>
        <taxon>Spiralia</taxon>
        <taxon>Lophotrochozoa</taxon>
        <taxon>Platyhelminthes</taxon>
        <taxon>Cestoda</taxon>
        <taxon>Eucestoda</taxon>
        <taxon>Cyclophyllidea</taxon>
        <taxon>Mesocestoididae</taxon>
        <taxon>Mesocestoides</taxon>
    </lineage>
</organism>